<protein>
    <recommendedName>
        <fullName evidence="5">Tetratricopeptide repeat-containing protein</fullName>
    </recommendedName>
</protein>
<feature type="coiled-coil region" evidence="1">
    <location>
        <begin position="407"/>
        <end position="434"/>
    </location>
</feature>
<dbReference type="InterPro" id="IPR011990">
    <property type="entry name" value="TPR-like_helical_dom_sf"/>
</dbReference>
<comment type="caution">
    <text evidence="3">The sequence shown here is derived from an EMBL/GenBank/DDBJ whole genome shotgun (WGS) entry which is preliminary data.</text>
</comment>
<dbReference type="PROSITE" id="PS51257">
    <property type="entry name" value="PROKAR_LIPOPROTEIN"/>
    <property type="match status" value="1"/>
</dbReference>
<evidence type="ECO:0000313" key="3">
    <source>
        <dbReference type="EMBL" id="MFD2532747.1"/>
    </source>
</evidence>
<organism evidence="3 4">
    <name type="scientific">Gracilimonas halophila</name>
    <dbReference type="NCBI Taxonomy" id="1834464"/>
    <lineage>
        <taxon>Bacteria</taxon>
        <taxon>Pseudomonadati</taxon>
        <taxon>Balneolota</taxon>
        <taxon>Balneolia</taxon>
        <taxon>Balneolales</taxon>
        <taxon>Balneolaceae</taxon>
        <taxon>Gracilimonas</taxon>
    </lineage>
</organism>
<dbReference type="SUPFAM" id="SSF48452">
    <property type="entry name" value="TPR-like"/>
    <property type="match status" value="1"/>
</dbReference>
<dbReference type="InterPro" id="IPR019734">
    <property type="entry name" value="TPR_rpt"/>
</dbReference>
<proteinExistence type="predicted"/>
<dbReference type="RefSeq" id="WP_390301734.1">
    <property type="nucleotide sequence ID" value="NZ_JBHULI010000024.1"/>
</dbReference>
<dbReference type="SUPFAM" id="SSF81901">
    <property type="entry name" value="HCP-like"/>
    <property type="match status" value="1"/>
</dbReference>
<dbReference type="Gene3D" id="1.25.40.10">
    <property type="entry name" value="Tetratricopeptide repeat domain"/>
    <property type="match status" value="3"/>
</dbReference>
<reference evidence="4" key="1">
    <citation type="journal article" date="2019" name="Int. J. Syst. Evol. Microbiol.">
        <title>The Global Catalogue of Microorganisms (GCM) 10K type strain sequencing project: providing services to taxonomists for standard genome sequencing and annotation.</title>
        <authorList>
            <consortium name="The Broad Institute Genomics Platform"/>
            <consortium name="The Broad Institute Genome Sequencing Center for Infectious Disease"/>
            <person name="Wu L."/>
            <person name="Ma J."/>
        </authorList>
    </citation>
    <scope>NUCLEOTIDE SEQUENCE [LARGE SCALE GENOMIC DNA]</scope>
    <source>
        <strain evidence="4">KCTC 52042</strain>
    </source>
</reference>
<dbReference type="Proteomes" id="UP001597460">
    <property type="component" value="Unassembled WGS sequence"/>
</dbReference>
<feature type="region of interest" description="Disordered" evidence="2">
    <location>
        <begin position="785"/>
        <end position="806"/>
    </location>
</feature>
<feature type="compositionally biased region" description="Acidic residues" evidence="2">
    <location>
        <begin position="788"/>
        <end position="797"/>
    </location>
</feature>
<evidence type="ECO:0008006" key="5">
    <source>
        <dbReference type="Google" id="ProtNLM"/>
    </source>
</evidence>
<keyword evidence="1" id="KW-0175">Coiled coil</keyword>
<keyword evidence="4" id="KW-1185">Reference proteome</keyword>
<sequence>MRNLILWISVLVLLSGCSTSLKSNWKNFNAYYNTFYNAEKSFESGLKKNLAQNREYNPLQPIRIHPSPVNAGAQDFDKAIQKAADILRKHDDTKWVDDALFLIGKSYYYRQDYFSADQKFRELYITTDDPEMQFRSSLWQGRVFLDMELYSEGVAFLTEQLNDYEGLWSKNYKAEAQVLLAQHQVGLENWQAAVEHLTAGLPDLKEKEYRERGYFLLGQLYEKINAPESAYRAYEEVQNHFSEYRIQYLAQRKRAEVARKLGRNDLAFSIFDDMIRDDKNVEYRSELDFELARTEHERQNYRQAQDLYNNVLHNSNSQPPAEIKARAYYGLAEIHRFGYDNFSKAAVYYDSAAQVNVAPDRLPENFEAQSLAESFGNYARIKSEISLQDSLLSLGQLSQAERDSVLTKIRLERIQELEDQRKEQQQQRDQLVMVDSENDGQTTQNTTNGFLNENSPVLQQSAKQQFYATWGDRPLADYWRVRSMIRASTFSDEIEEDELLDGETDIFNIEIDMSRIPLTEEDQDSVRHRIAAYDYELGNLFFLSLNMPDSAVHYFEKAIERPSDDNINIVSLYSLSELYFIEGNERKARDYANRLISGYPQTAYAKRLADQYGIESVGTQETWSEIDPVQRYSVIIEDDSLDSAEKAERLFDLSLSFSSHEVASRAQFESIQLYMTEAKEDSNYQEKLDRWIKKKEEHEIASENFDALQDSARAMLSDSTISGDQRIGYQSLLDSTLQKPDISNVFPYEGLYWDKARTVIDTFLRMFPDSELQPRVARLHKELQLPEAEPEGGEESAGDTTAEFPNDGYRNCEDIGEELSVRGGVQQFVNEIDIIGNFGITELRYHFKVNQRGIVEKYNLLTDDVPGSLIDLFAQQIEETLSFEPVLYGGQAISLACEVVFPVNRSN</sequence>
<gene>
    <name evidence="3" type="ORF">ACFSVN_09845</name>
</gene>
<evidence type="ECO:0000256" key="1">
    <source>
        <dbReference type="SAM" id="Coils"/>
    </source>
</evidence>
<evidence type="ECO:0000313" key="4">
    <source>
        <dbReference type="Proteomes" id="UP001597460"/>
    </source>
</evidence>
<name>A0ABW5JL71_9BACT</name>
<dbReference type="SMART" id="SM00028">
    <property type="entry name" value="TPR"/>
    <property type="match status" value="4"/>
</dbReference>
<evidence type="ECO:0000256" key="2">
    <source>
        <dbReference type="SAM" id="MobiDB-lite"/>
    </source>
</evidence>
<dbReference type="EMBL" id="JBHULI010000024">
    <property type="protein sequence ID" value="MFD2532747.1"/>
    <property type="molecule type" value="Genomic_DNA"/>
</dbReference>
<accession>A0ABW5JL71</accession>